<dbReference type="PANTHER" id="PTHR33692:SF1">
    <property type="entry name" value="RIBOSOME MATURATION FACTOR RIMM"/>
    <property type="match status" value="1"/>
</dbReference>
<dbReference type="GO" id="GO:0006364">
    <property type="term" value="P:rRNA processing"/>
    <property type="evidence" value="ECO:0007669"/>
    <property type="project" value="InterPro"/>
</dbReference>
<sequence>MYVALNNISLLSLIQAKQIVGSTFLVKEDDRPDLEEDEFYTHDLVGMRVVLKKGVNCCHCGSNQMLEKAAAEDEGSDYCGRG</sequence>
<dbReference type="InterPro" id="IPR011961">
    <property type="entry name" value="RimM"/>
</dbReference>
<comment type="caution">
    <text evidence="1">The sequence shown here is derived from an EMBL/GenBank/DDBJ whole genome shotgun (WGS) entry which is preliminary data.</text>
</comment>
<dbReference type="GO" id="GO:0043022">
    <property type="term" value="F:ribosome binding"/>
    <property type="evidence" value="ECO:0007669"/>
    <property type="project" value="InterPro"/>
</dbReference>
<dbReference type="EMBL" id="AMZH03000563">
    <property type="protein sequence ID" value="RRT83086.1"/>
    <property type="molecule type" value="Genomic_DNA"/>
</dbReference>
<dbReference type="AlphaFoldDB" id="A0A427B3P5"/>
<dbReference type="GO" id="GO:0005840">
    <property type="term" value="C:ribosome"/>
    <property type="evidence" value="ECO:0007669"/>
    <property type="project" value="InterPro"/>
</dbReference>
<dbReference type="Proteomes" id="UP000287651">
    <property type="component" value="Unassembled WGS sequence"/>
</dbReference>
<organism evidence="1 2">
    <name type="scientific">Ensete ventricosum</name>
    <name type="common">Abyssinian banana</name>
    <name type="synonym">Musa ensete</name>
    <dbReference type="NCBI Taxonomy" id="4639"/>
    <lineage>
        <taxon>Eukaryota</taxon>
        <taxon>Viridiplantae</taxon>
        <taxon>Streptophyta</taxon>
        <taxon>Embryophyta</taxon>
        <taxon>Tracheophyta</taxon>
        <taxon>Spermatophyta</taxon>
        <taxon>Magnoliopsida</taxon>
        <taxon>Liliopsida</taxon>
        <taxon>Zingiberales</taxon>
        <taxon>Musaceae</taxon>
        <taxon>Ensete</taxon>
    </lineage>
</organism>
<reference evidence="1 2" key="1">
    <citation type="journal article" date="2014" name="Agronomy (Basel)">
        <title>A Draft Genome Sequence for Ensete ventricosum, the Drought-Tolerant Tree Against Hunger.</title>
        <authorList>
            <person name="Harrison J."/>
            <person name="Moore K.A."/>
            <person name="Paszkiewicz K."/>
            <person name="Jones T."/>
            <person name="Grant M."/>
            <person name="Ambacheew D."/>
            <person name="Muzemil S."/>
            <person name="Studholme D.J."/>
        </authorList>
    </citation>
    <scope>NUCLEOTIDE SEQUENCE [LARGE SCALE GENOMIC DNA]</scope>
</reference>
<gene>
    <name evidence="1" type="ORF">B296_00001933</name>
</gene>
<protein>
    <submittedName>
        <fullName evidence="1">Uncharacterized protein</fullName>
    </submittedName>
</protein>
<dbReference type="PANTHER" id="PTHR33692">
    <property type="entry name" value="RIBOSOME MATURATION FACTOR RIMM"/>
    <property type="match status" value="1"/>
</dbReference>
<name>A0A427B3P5_ENSVE</name>
<proteinExistence type="predicted"/>
<evidence type="ECO:0000313" key="1">
    <source>
        <dbReference type="EMBL" id="RRT83086.1"/>
    </source>
</evidence>
<accession>A0A427B3P5</accession>
<evidence type="ECO:0000313" key="2">
    <source>
        <dbReference type="Proteomes" id="UP000287651"/>
    </source>
</evidence>